<gene>
    <name evidence="3" type="ORF">UFOVP1231_14</name>
    <name evidence="1" type="ORF">UFOVP283_23</name>
    <name evidence="2" type="ORF">UFOVP957_25</name>
</gene>
<evidence type="ECO:0000313" key="3">
    <source>
        <dbReference type="EMBL" id="CAB4192228.1"/>
    </source>
</evidence>
<reference evidence="2" key="1">
    <citation type="submission" date="2020-05" db="EMBL/GenBank/DDBJ databases">
        <authorList>
            <person name="Chiriac C."/>
            <person name="Salcher M."/>
            <person name="Ghai R."/>
            <person name="Kavagutti S V."/>
        </authorList>
    </citation>
    <scope>NUCLEOTIDE SEQUENCE</scope>
</reference>
<evidence type="ECO:0000313" key="2">
    <source>
        <dbReference type="EMBL" id="CAB4174158.1"/>
    </source>
</evidence>
<accession>A0A6J5PYK0</accession>
<dbReference type="EMBL" id="LR796292">
    <property type="protein sequence ID" value="CAB4134839.1"/>
    <property type="molecule type" value="Genomic_DNA"/>
</dbReference>
<evidence type="ECO:0000313" key="1">
    <source>
        <dbReference type="EMBL" id="CAB4134839.1"/>
    </source>
</evidence>
<dbReference type="EMBL" id="LR796918">
    <property type="protein sequence ID" value="CAB4174158.1"/>
    <property type="molecule type" value="Genomic_DNA"/>
</dbReference>
<proteinExistence type="predicted"/>
<name>A0A6J5PYK0_9CAUD</name>
<organism evidence="2">
    <name type="scientific">uncultured Caudovirales phage</name>
    <dbReference type="NCBI Taxonomy" id="2100421"/>
    <lineage>
        <taxon>Viruses</taxon>
        <taxon>Duplodnaviria</taxon>
        <taxon>Heunggongvirae</taxon>
        <taxon>Uroviricota</taxon>
        <taxon>Caudoviricetes</taxon>
        <taxon>Peduoviridae</taxon>
        <taxon>Maltschvirus</taxon>
        <taxon>Maltschvirus maltsch</taxon>
    </lineage>
</organism>
<protein>
    <submittedName>
        <fullName evidence="2">Uncharacterized protein</fullName>
    </submittedName>
</protein>
<sequence length="139" mass="14565">MNALDPWADPDLAVGGDYFSFVNVGDSITGKVLAIQKQIWDDGKISPKLILQLADGSEKTVTAGQVRLKAMLAETRPQVGQTVRITMTEIEKRSGGKTLKHFSVEVGGPAAVAAPTTTTLTADQAAALATLGAQEVAPF</sequence>
<dbReference type="EMBL" id="LR797182">
    <property type="protein sequence ID" value="CAB4192228.1"/>
    <property type="molecule type" value="Genomic_DNA"/>
</dbReference>